<dbReference type="AlphaFoldDB" id="A0A8K0NAM6"/>
<keyword evidence="3" id="KW-1185">Reference proteome</keyword>
<evidence type="ECO:0000256" key="1">
    <source>
        <dbReference type="SAM" id="MobiDB-lite"/>
    </source>
</evidence>
<dbReference type="OrthoDB" id="1928288at2759"/>
<evidence type="ECO:0000313" key="2">
    <source>
        <dbReference type="EMBL" id="KAG1364460.1"/>
    </source>
</evidence>
<reference evidence="2" key="1">
    <citation type="journal article" date="2017" name="Gigascience">
        <title>The genome draft of coconut (Cocos nucifera).</title>
        <authorList>
            <person name="Xiao Y."/>
            <person name="Xu P."/>
            <person name="Fan H."/>
            <person name="Baudouin L."/>
            <person name="Xia W."/>
            <person name="Bocs S."/>
            <person name="Xu J."/>
            <person name="Li Q."/>
            <person name="Guo A."/>
            <person name="Zhou L."/>
            <person name="Li J."/>
            <person name="Wu Y."/>
            <person name="Ma Z."/>
            <person name="Armero A."/>
            <person name="Issali A.E."/>
            <person name="Liu N."/>
            <person name="Peng M."/>
            <person name="Yang Y."/>
        </authorList>
    </citation>
    <scope>NUCLEOTIDE SEQUENCE</scope>
    <source>
        <tissue evidence="2">Spear leaf of Hainan Tall coconut</tissue>
    </source>
</reference>
<accession>A0A8K0NAM6</accession>
<name>A0A8K0NAM6_COCNU</name>
<gene>
    <name evidence="2" type="ORF">COCNU_11G012870</name>
</gene>
<feature type="region of interest" description="Disordered" evidence="1">
    <location>
        <begin position="300"/>
        <end position="321"/>
    </location>
</feature>
<comment type="caution">
    <text evidence="2">The sequence shown here is derived from an EMBL/GenBank/DDBJ whole genome shotgun (WGS) entry which is preliminary data.</text>
</comment>
<feature type="compositionally biased region" description="Basic residues" evidence="1">
    <location>
        <begin position="161"/>
        <end position="170"/>
    </location>
</feature>
<sequence>MGTKLHGTRNAFATLLNNNHHVVTIDPNTSGDWDRFDNIPLKERNQTAFNCIPELPMDTFQNNGESIRNLMLRQEEIFRQQVTLCSWIPLFVPTHPVTASFSRLMVQDLHRLYSVQKMLMAEIRSKQEKLQSPMIAASIGFADTRTRFRSGTSTSETSHSSHVRSTHHHSAHLDSECSSLHHYHTRAGPSSRELSIYSEDPLRARKSFNLGQPAEDYTFTEVRHTQDHPTNLVKHLKEKIKAEGSDLSTEDESDVELTLSIGCGTDKKRSKHLPSLNNEISFSNSTPSDIRPLLLSTTSRPDRAEECSDHSTGFDIESLQTPPWPFQALDLNKT</sequence>
<reference evidence="2" key="2">
    <citation type="submission" date="2019-07" db="EMBL/GenBank/DDBJ databases">
        <authorList>
            <person name="Yang Y."/>
            <person name="Bocs S."/>
            <person name="Baudouin L."/>
        </authorList>
    </citation>
    <scope>NUCLEOTIDE SEQUENCE</scope>
    <source>
        <tissue evidence="2">Spear leaf of Hainan Tall coconut</tissue>
    </source>
</reference>
<dbReference type="Proteomes" id="UP000797356">
    <property type="component" value="Chromosome 11"/>
</dbReference>
<protein>
    <submittedName>
        <fullName evidence="2">Uncharacterized protein</fullName>
    </submittedName>
</protein>
<dbReference type="PANTHER" id="PTHR33167:SF33">
    <property type="entry name" value="MYB-CC TYPE TRANSCRIPTION FACTOR LHEQLE-CONTAINING DOMAIN-CONTAINING PROTEIN"/>
    <property type="match status" value="1"/>
</dbReference>
<dbReference type="PANTHER" id="PTHR33167">
    <property type="entry name" value="TRANSCRIPTION FACTOR, PUTATIVE (DUF863)-RELATED"/>
    <property type="match status" value="1"/>
</dbReference>
<feature type="compositionally biased region" description="Low complexity" evidence="1">
    <location>
        <begin position="149"/>
        <end position="160"/>
    </location>
</feature>
<proteinExistence type="predicted"/>
<evidence type="ECO:0000313" key="3">
    <source>
        <dbReference type="Proteomes" id="UP000797356"/>
    </source>
</evidence>
<organism evidence="2 3">
    <name type="scientific">Cocos nucifera</name>
    <name type="common">Coconut palm</name>
    <dbReference type="NCBI Taxonomy" id="13894"/>
    <lineage>
        <taxon>Eukaryota</taxon>
        <taxon>Viridiplantae</taxon>
        <taxon>Streptophyta</taxon>
        <taxon>Embryophyta</taxon>
        <taxon>Tracheophyta</taxon>
        <taxon>Spermatophyta</taxon>
        <taxon>Magnoliopsida</taxon>
        <taxon>Liliopsida</taxon>
        <taxon>Arecaceae</taxon>
        <taxon>Arecoideae</taxon>
        <taxon>Cocoseae</taxon>
        <taxon>Attaleinae</taxon>
        <taxon>Cocos</taxon>
    </lineage>
</organism>
<feature type="compositionally biased region" description="Basic and acidic residues" evidence="1">
    <location>
        <begin position="300"/>
        <end position="309"/>
    </location>
</feature>
<dbReference type="EMBL" id="CM017882">
    <property type="protein sequence ID" value="KAG1364460.1"/>
    <property type="molecule type" value="Genomic_DNA"/>
</dbReference>
<feature type="region of interest" description="Disordered" evidence="1">
    <location>
        <begin position="149"/>
        <end position="175"/>
    </location>
</feature>